<reference evidence="1 2" key="1">
    <citation type="journal article" date="2019" name="Commun. Biol.">
        <title>The bagworm genome reveals a unique fibroin gene that provides high tensile strength.</title>
        <authorList>
            <person name="Kono N."/>
            <person name="Nakamura H."/>
            <person name="Ohtoshi R."/>
            <person name="Tomita M."/>
            <person name="Numata K."/>
            <person name="Arakawa K."/>
        </authorList>
    </citation>
    <scope>NUCLEOTIDE SEQUENCE [LARGE SCALE GENOMIC DNA]</scope>
</reference>
<dbReference type="EMBL" id="BGZK01000055">
    <property type="protein sequence ID" value="GBP13108.1"/>
    <property type="molecule type" value="Genomic_DNA"/>
</dbReference>
<evidence type="ECO:0000313" key="2">
    <source>
        <dbReference type="Proteomes" id="UP000299102"/>
    </source>
</evidence>
<protein>
    <submittedName>
        <fullName evidence="1">Uncharacterized protein</fullName>
    </submittedName>
</protein>
<sequence length="107" mass="12099">MKTGIVIEIGIESETWSKMETKTIIENGTGGNCERDDIEYETGTTMVGIEVNSKMDRYKTREFNQIHLTIKKKMARTMLAGAQVVWRAGKTISPAPFRPSNRLAPHR</sequence>
<comment type="caution">
    <text evidence="1">The sequence shown here is derived from an EMBL/GenBank/DDBJ whole genome shotgun (WGS) entry which is preliminary data.</text>
</comment>
<accession>A0A4C1TI90</accession>
<evidence type="ECO:0000313" key="1">
    <source>
        <dbReference type="EMBL" id="GBP13108.1"/>
    </source>
</evidence>
<gene>
    <name evidence="1" type="ORF">EVAR_93075_1</name>
</gene>
<name>A0A4C1TI90_EUMVA</name>
<organism evidence="1 2">
    <name type="scientific">Eumeta variegata</name>
    <name type="common">Bagworm moth</name>
    <name type="synonym">Eumeta japonica</name>
    <dbReference type="NCBI Taxonomy" id="151549"/>
    <lineage>
        <taxon>Eukaryota</taxon>
        <taxon>Metazoa</taxon>
        <taxon>Ecdysozoa</taxon>
        <taxon>Arthropoda</taxon>
        <taxon>Hexapoda</taxon>
        <taxon>Insecta</taxon>
        <taxon>Pterygota</taxon>
        <taxon>Neoptera</taxon>
        <taxon>Endopterygota</taxon>
        <taxon>Lepidoptera</taxon>
        <taxon>Glossata</taxon>
        <taxon>Ditrysia</taxon>
        <taxon>Tineoidea</taxon>
        <taxon>Psychidae</taxon>
        <taxon>Oiketicinae</taxon>
        <taxon>Eumeta</taxon>
    </lineage>
</organism>
<keyword evidence="2" id="KW-1185">Reference proteome</keyword>
<proteinExistence type="predicted"/>
<dbReference type="AlphaFoldDB" id="A0A4C1TI90"/>
<dbReference type="Proteomes" id="UP000299102">
    <property type="component" value="Unassembled WGS sequence"/>
</dbReference>